<dbReference type="NCBIfam" id="TIGR01524">
    <property type="entry name" value="ATPase-IIIB_Mg"/>
    <property type="match status" value="1"/>
</dbReference>
<evidence type="ECO:0000313" key="20">
    <source>
        <dbReference type="EMBL" id="SMP02829.1"/>
    </source>
</evidence>
<dbReference type="InterPro" id="IPR018303">
    <property type="entry name" value="ATPase_P-typ_P_site"/>
</dbReference>
<dbReference type="AlphaFoldDB" id="A0AA45WJA6"/>
<evidence type="ECO:0000256" key="16">
    <source>
        <dbReference type="ARBA" id="ARBA00029806"/>
    </source>
</evidence>
<keyword evidence="8" id="KW-0597">Phosphoprotein</keyword>
<organism evidence="20 21">
    <name type="scientific">Venenivibrio stagnispumantis</name>
    <dbReference type="NCBI Taxonomy" id="407998"/>
    <lineage>
        <taxon>Bacteria</taxon>
        <taxon>Pseudomonadati</taxon>
        <taxon>Aquificota</taxon>
        <taxon>Aquificia</taxon>
        <taxon>Aquificales</taxon>
        <taxon>Hydrogenothermaceae</taxon>
        <taxon>Venenivibrio</taxon>
    </lineage>
</organism>
<dbReference type="Pfam" id="PF00689">
    <property type="entry name" value="Cation_ATPase_C"/>
    <property type="match status" value="1"/>
</dbReference>
<protein>
    <recommendedName>
        <fullName evidence="5">Magnesium-transporting ATPase, P-type 1</fullName>
        <ecNumber evidence="4">7.2.2.14</ecNumber>
    </recommendedName>
    <alternativeName>
        <fullName evidence="16">Mg(2+) transport ATPase, P-type 1</fullName>
    </alternativeName>
</protein>
<keyword evidence="10" id="KW-0547">Nucleotide-binding</keyword>
<name>A0AA45WJA6_9AQUI</name>
<dbReference type="Gene3D" id="2.70.150.10">
    <property type="entry name" value="Calcium-transporting ATPase, cytoplasmic transduction domain A"/>
    <property type="match status" value="1"/>
</dbReference>
<evidence type="ECO:0000256" key="7">
    <source>
        <dbReference type="ARBA" id="ARBA00022519"/>
    </source>
</evidence>
<dbReference type="GO" id="GO:0005886">
    <property type="term" value="C:plasma membrane"/>
    <property type="evidence" value="ECO:0007669"/>
    <property type="project" value="UniProtKB-SubCell"/>
</dbReference>
<dbReference type="PROSITE" id="PS00154">
    <property type="entry name" value="ATPASE_E1_E2"/>
    <property type="match status" value="1"/>
</dbReference>
<keyword evidence="12" id="KW-0460">Magnesium</keyword>
<keyword evidence="15 18" id="KW-0472">Membrane</keyword>
<feature type="transmembrane region" description="Helical" evidence="18">
    <location>
        <begin position="777"/>
        <end position="795"/>
    </location>
</feature>
<feature type="transmembrane region" description="Helical" evidence="18">
    <location>
        <begin position="710"/>
        <end position="732"/>
    </location>
</feature>
<keyword evidence="13" id="KW-1278">Translocase</keyword>
<keyword evidence="6" id="KW-1003">Cell membrane</keyword>
<evidence type="ECO:0000256" key="6">
    <source>
        <dbReference type="ARBA" id="ARBA00022475"/>
    </source>
</evidence>
<dbReference type="GO" id="GO:0005524">
    <property type="term" value="F:ATP binding"/>
    <property type="evidence" value="ECO:0007669"/>
    <property type="project" value="UniProtKB-KW"/>
</dbReference>
<dbReference type="Gene3D" id="1.20.1110.10">
    <property type="entry name" value="Calcium-transporting ATPase, transmembrane domain"/>
    <property type="match status" value="1"/>
</dbReference>
<evidence type="ECO:0000259" key="19">
    <source>
        <dbReference type="SMART" id="SM00831"/>
    </source>
</evidence>
<dbReference type="Gene3D" id="3.40.1110.10">
    <property type="entry name" value="Calcium-transporting ATPase, cytoplasmic domain N"/>
    <property type="match status" value="1"/>
</dbReference>
<dbReference type="Gene3D" id="3.40.50.1000">
    <property type="entry name" value="HAD superfamily/HAD-like"/>
    <property type="match status" value="1"/>
</dbReference>
<evidence type="ECO:0000256" key="2">
    <source>
        <dbReference type="ARBA" id="ARBA00004429"/>
    </source>
</evidence>
<dbReference type="Pfam" id="PF00122">
    <property type="entry name" value="E1-E2_ATPase"/>
    <property type="match status" value="1"/>
</dbReference>
<dbReference type="GO" id="GO:0016887">
    <property type="term" value="F:ATP hydrolysis activity"/>
    <property type="evidence" value="ECO:0007669"/>
    <property type="project" value="InterPro"/>
</dbReference>
<evidence type="ECO:0000256" key="15">
    <source>
        <dbReference type="ARBA" id="ARBA00023136"/>
    </source>
</evidence>
<dbReference type="Pfam" id="PF00690">
    <property type="entry name" value="Cation_ATPase_N"/>
    <property type="match status" value="1"/>
</dbReference>
<evidence type="ECO:0000256" key="3">
    <source>
        <dbReference type="ARBA" id="ARBA00008746"/>
    </source>
</evidence>
<feature type="transmembrane region" description="Helical" evidence="18">
    <location>
        <begin position="681"/>
        <end position="704"/>
    </location>
</feature>
<dbReference type="Pfam" id="PF13246">
    <property type="entry name" value="Cation_ATPase"/>
    <property type="match status" value="1"/>
</dbReference>
<comment type="subcellular location">
    <subcellularLocation>
        <location evidence="2">Cell inner membrane</location>
        <topology evidence="2">Multi-pass membrane protein</topology>
    </subcellularLocation>
</comment>
<dbReference type="EC" id="7.2.2.14" evidence="4"/>
<dbReference type="NCBIfam" id="TIGR01494">
    <property type="entry name" value="ATPase_P-type"/>
    <property type="match status" value="2"/>
</dbReference>
<feature type="transmembrane region" description="Helical" evidence="18">
    <location>
        <begin position="209"/>
        <end position="232"/>
    </location>
</feature>
<evidence type="ECO:0000256" key="1">
    <source>
        <dbReference type="ARBA" id="ARBA00003954"/>
    </source>
</evidence>
<dbReference type="InterPro" id="IPR006415">
    <property type="entry name" value="P-type_ATPase_IIIB"/>
</dbReference>
<sequence length="805" mass="91521">MIKGLSSKEAEERLKQYGFNIIKEKKEISDIKLYLSQFKNPFMILLIFATILAYFLGDKLESLIILFIIIISTFLTFWQERSANKAIQKLLSIVKVYVNVIRDNKEVEIPIEYVVPEDIVVLRAGDIVPADGKIIESKDLFINEALLTGEPYPVEKRENDKIFMGTHVVSGYGLAVVEKTGQNTEFGKLAKKLKLGKEETEFERGLRKFGYLLVDIAILLVFVVFAVNIYFHRPFIDSLLFALSLAVGLSPSLLPAVITLNLSYGAKHIAKAGAIVKRLVSIENFGSMNVFCSDKTGTLTEGEMKIYGYKDALDMDNPLIAEYIYVNSFFETGYKNPIDDAIRNNLKDDIDITKYKKLDEIPYDFNRKRLSILVKKENKNILITKGAFPNIISISKYVFIDNNIQDIENYKDLIEKTFDEYSKKGFKVIAVSFKEINKEQISFEDENDMVFLGFLILFDPPKKDAKELIQKLSEIGVKLKILTGDNSSVSIYIANELNLSTKILTGKEIDNLSEEALIKVVQDVDIFAELNPLQKERVITSLRKAGNVVGYMGDGINDIAAMRSADVAISVNNAVDIAKETAEIVLLKPDLNILINAILEGRKTFINTMKYLFMQTSSNFGNIFSMAGASFIIPFLPLLPKQVLTQNLLTDIAVMSIPYDNVDKEWLKEPKRWNLEFIKHFMIVFGLISSVFDYITFGFLLIIIKASEEIFRSGWFLEGMLTQIFVLLVLRTRKNIFSSLPSKYLIASVSFIFLATIFIPYTIIGKILELKPLPLDIYLGVSVIVLIYLLVVEITKQYFYRKYRF</sequence>
<evidence type="ECO:0000256" key="17">
    <source>
        <dbReference type="ARBA" id="ARBA00047295"/>
    </source>
</evidence>
<comment type="function">
    <text evidence="1">Mediates magnesium influx to the cytosol.</text>
</comment>
<evidence type="ECO:0000256" key="18">
    <source>
        <dbReference type="SAM" id="Phobius"/>
    </source>
</evidence>
<evidence type="ECO:0000256" key="12">
    <source>
        <dbReference type="ARBA" id="ARBA00022842"/>
    </source>
</evidence>
<evidence type="ECO:0000313" key="21">
    <source>
        <dbReference type="Proteomes" id="UP001157947"/>
    </source>
</evidence>
<comment type="catalytic activity">
    <reaction evidence="17">
        <text>Mg(2+)(out) + ATP + H2O = Mg(2+)(in) + ADP + phosphate + H(+)</text>
        <dbReference type="Rhea" id="RHEA:10260"/>
        <dbReference type="ChEBI" id="CHEBI:15377"/>
        <dbReference type="ChEBI" id="CHEBI:15378"/>
        <dbReference type="ChEBI" id="CHEBI:18420"/>
        <dbReference type="ChEBI" id="CHEBI:30616"/>
        <dbReference type="ChEBI" id="CHEBI:43474"/>
        <dbReference type="ChEBI" id="CHEBI:456216"/>
        <dbReference type="EC" id="7.2.2.14"/>
    </reaction>
</comment>
<evidence type="ECO:0000256" key="4">
    <source>
        <dbReference type="ARBA" id="ARBA00012786"/>
    </source>
</evidence>
<comment type="similarity">
    <text evidence="3">Belongs to the cation transport ATPase (P-type) (TC 3.A.3) family. Type IIIB subfamily.</text>
</comment>
<dbReference type="PANTHER" id="PTHR42861">
    <property type="entry name" value="CALCIUM-TRANSPORTING ATPASE"/>
    <property type="match status" value="1"/>
</dbReference>
<keyword evidence="21" id="KW-1185">Reference proteome</keyword>
<dbReference type="InterPro" id="IPR023298">
    <property type="entry name" value="ATPase_P-typ_TM_dom_sf"/>
</dbReference>
<evidence type="ECO:0000256" key="8">
    <source>
        <dbReference type="ARBA" id="ARBA00022553"/>
    </source>
</evidence>
<dbReference type="SMART" id="SM00831">
    <property type="entry name" value="Cation_ATPase_N"/>
    <property type="match status" value="1"/>
</dbReference>
<dbReference type="EMBL" id="FXTX01000002">
    <property type="protein sequence ID" value="SMP02829.1"/>
    <property type="molecule type" value="Genomic_DNA"/>
</dbReference>
<accession>A0AA45WJA6</accession>
<dbReference type="Proteomes" id="UP001157947">
    <property type="component" value="Unassembled WGS sequence"/>
</dbReference>
<dbReference type="SFLD" id="SFLDF00027">
    <property type="entry name" value="p-type_atpase"/>
    <property type="match status" value="1"/>
</dbReference>
<dbReference type="InterPro" id="IPR004014">
    <property type="entry name" value="ATPase_P-typ_cation-transptr_N"/>
</dbReference>
<gene>
    <name evidence="20" type="ORF">SAMN06264868_102101</name>
</gene>
<dbReference type="InterPro" id="IPR006068">
    <property type="entry name" value="ATPase_P-typ_cation-transptr_C"/>
</dbReference>
<reference evidence="20" key="1">
    <citation type="submission" date="2017-05" db="EMBL/GenBank/DDBJ databases">
        <authorList>
            <person name="Varghese N."/>
            <person name="Submissions S."/>
        </authorList>
    </citation>
    <scope>NUCLEOTIDE SEQUENCE</scope>
    <source>
        <strain evidence="20">DSM 18763</strain>
    </source>
</reference>
<dbReference type="InterPro" id="IPR023214">
    <property type="entry name" value="HAD_sf"/>
</dbReference>
<feature type="transmembrane region" description="Helical" evidence="18">
    <location>
        <begin position="744"/>
        <end position="765"/>
    </location>
</feature>
<evidence type="ECO:0000256" key="13">
    <source>
        <dbReference type="ARBA" id="ARBA00022967"/>
    </source>
</evidence>
<evidence type="ECO:0000256" key="9">
    <source>
        <dbReference type="ARBA" id="ARBA00022692"/>
    </source>
</evidence>
<dbReference type="SFLD" id="SFLDS00003">
    <property type="entry name" value="Haloacid_Dehalogenase"/>
    <property type="match status" value="1"/>
</dbReference>
<keyword evidence="11" id="KW-0067">ATP-binding</keyword>
<dbReference type="PRINTS" id="PR01836">
    <property type="entry name" value="MGATPASE"/>
</dbReference>
<feature type="domain" description="Cation-transporting P-type ATPase N-terminal" evidence="19">
    <location>
        <begin position="3"/>
        <end position="58"/>
    </location>
</feature>
<dbReference type="InterPro" id="IPR036412">
    <property type="entry name" value="HAD-like_sf"/>
</dbReference>
<dbReference type="InterPro" id="IPR044492">
    <property type="entry name" value="P_typ_ATPase_HD_dom"/>
</dbReference>
<dbReference type="InterPro" id="IPR008250">
    <property type="entry name" value="ATPase_P-typ_transduc_dom_A_sf"/>
</dbReference>
<comment type="caution">
    <text evidence="20">The sequence shown here is derived from an EMBL/GenBank/DDBJ whole genome shotgun (WGS) entry which is preliminary data.</text>
</comment>
<evidence type="ECO:0000256" key="14">
    <source>
        <dbReference type="ARBA" id="ARBA00022989"/>
    </source>
</evidence>
<feature type="transmembrane region" description="Helical" evidence="18">
    <location>
        <begin position="38"/>
        <end position="56"/>
    </location>
</feature>
<evidence type="ECO:0000256" key="11">
    <source>
        <dbReference type="ARBA" id="ARBA00022840"/>
    </source>
</evidence>
<dbReference type="SUPFAM" id="SSF56784">
    <property type="entry name" value="HAD-like"/>
    <property type="match status" value="1"/>
</dbReference>
<dbReference type="SUPFAM" id="SSF81665">
    <property type="entry name" value="Calcium ATPase, transmembrane domain M"/>
    <property type="match status" value="1"/>
</dbReference>
<dbReference type="GO" id="GO:0015444">
    <property type="term" value="F:P-type magnesium transporter activity"/>
    <property type="evidence" value="ECO:0007669"/>
    <property type="project" value="UniProtKB-EC"/>
</dbReference>
<feature type="transmembrane region" description="Helical" evidence="18">
    <location>
        <begin position="238"/>
        <end position="262"/>
    </location>
</feature>
<evidence type="ECO:0000256" key="5">
    <source>
        <dbReference type="ARBA" id="ARBA00013555"/>
    </source>
</evidence>
<evidence type="ECO:0000256" key="10">
    <source>
        <dbReference type="ARBA" id="ARBA00022741"/>
    </source>
</evidence>
<keyword evidence="9 18" id="KW-0812">Transmembrane</keyword>
<dbReference type="InterPro" id="IPR001757">
    <property type="entry name" value="P_typ_ATPase"/>
</dbReference>
<feature type="transmembrane region" description="Helical" evidence="18">
    <location>
        <begin position="62"/>
        <end position="78"/>
    </location>
</feature>
<dbReference type="InterPro" id="IPR059000">
    <property type="entry name" value="ATPase_P-type_domA"/>
</dbReference>
<dbReference type="SUPFAM" id="SSF81653">
    <property type="entry name" value="Calcium ATPase, transduction domain A"/>
    <property type="match status" value="1"/>
</dbReference>
<proteinExistence type="inferred from homology"/>
<dbReference type="RefSeq" id="WP_265133412.1">
    <property type="nucleotide sequence ID" value="NZ_FXTX01000002.1"/>
</dbReference>
<dbReference type="SFLD" id="SFLDG00002">
    <property type="entry name" value="C1.7:_P-type_atpase_like"/>
    <property type="match status" value="1"/>
</dbReference>
<keyword evidence="7" id="KW-0997">Cell inner membrane</keyword>
<keyword evidence="14 18" id="KW-1133">Transmembrane helix</keyword>
<dbReference type="InterPro" id="IPR023299">
    <property type="entry name" value="ATPase_P-typ_cyto_dom_N"/>
</dbReference>